<comment type="similarity">
    <text evidence="7">Belongs to the L-fucose isomerase family.</text>
</comment>
<sequence>MTVDFRWKDGFPKIGIRPTIDGRRNGVRESLEDITMNLAKSVAKFLSDNLRYPNGEPVECVIADTCIGGVAEAAAAATKFRASNVGVSITVTSCWCYGTETMDMDPAIPKAVWGFNGTGRPGAVYLAAVLSGHAQKGLPAFGIYGKDVKDAGDDSIPEDVQEKLLRFTKAALAAANLRGKSYLAMGSVSMGIAGSSINEAFFQEYLGMRNEYIDMTEFTRRIEEGIYDHVEFDKALAWVKENCKEGVDNNSVQTQTSREQKDKDWETVVKMTIIARDLMIGNPRLAELGFGEEALGHNAITSGFQGQRQWTDHFPNGDFMESILNSSFDWNGIRSPFMVATENDSLNGISMLFGYLLTNTAQIFADVRTYWSPDSVKRVTDYELEGVAANGLLHLINSGSATLDGTGEQQQDGKPVMKPYWEISEAEAQSCLDATSWRPASLEYFRGGGYSSDFLTRGGMPMTMSRINLVKGIGPVLQIAEGYSVDLPDQVHETLDQRTDPTWPTTWFAPTITGKGAFKSVYDVMDNWGANHGAISYGHIGSDLITLASILRIPVNMHNVPDEQIFRPRAWGLFGTESLESGDYRACATFGPLYK</sequence>
<evidence type="ECO:0000259" key="8">
    <source>
        <dbReference type="Pfam" id="PF02952"/>
    </source>
</evidence>
<dbReference type="FunFam" id="3.40.50.1070:FF:000001">
    <property type="entry name" value="L-fucose isomerase"/>
    <property type="match status" value="1"/>
</dbReference>
<keyword evidence="2 7" id="KW-0479">Metal-binding</keyword>
<comment type="pathway">
    <text evidence="7">Carbohydrate degradation; L-fucose degradation; L-lactaldehyde and glycerone phosphate from L-fucose: step 1/3.</text>
</comment>
<dbReference type="RefSeq" id="WP_155703362.1">
    <property type="nucleotide sequence ID" value="NZ_CP034235.1"/>
</dbReference>
<dbReference type="NCBIfam" id="TIGR01089">
    <property type="entry name" value="fucI"/>
    <property type="match status" value="1"/>
</dbReference>
<dbReference type="Pfam" id="PF07882">
    <property type="entry name" value="Fucose_iso_N2"/>
    <property type="match status" value="1"/>
</dbReference>
<dbReference type="KEGG" id="ppsc:EHS13_26945"/>
<evidence type="ECO:0000256" key="7">
    <source>
        <dbReference type="HAMAP-Rule" id="MF_01254"/>
    </source>
</evidence>
<dbReference type="GO" id="GO:0019571">
    <property type="term" value="P:D-arabinose catabolic process"/>
    <property type="evidence" value="ECO:0007669"/>
    <property type="project" value="TreeGrafter"/>
</dbReference>
<feature type="binding site" evidence="7">
    <location>
        <position position="366"/>
    </location>
    <ligand>
        <name>Mn(2+)</name>
        <dbReference type="ChEBI" id="CHEBI:29035"/>
    </ligand>
</feature>
<feature type="active site" description="Proton acceptor" evidence="7">
    <location>
        <position position="342"/>
    </location>
</feature>
<organism evidence="11 12">
    <name type="scientific">Paenibacillus psychroresistens</name>
    <dbReference type="NCBI Taxonomy" id="1778678"/>
    <lineage>
        <taxon>Bacteria</taxon>
        <taxon>Bacillati</taxon>
        <taxon>Bacillota</taxon>
        <taxon>Bacilli</taxon>
        <taxon>Bacillales</taxon>
        <taxon>Paenibacillaceae</taxon>
        <taxon>Paenibacillus</taxon>
    </lineage>
</organism>
<keyword evidence="1 7" id="KW-0963">Cytoplasm</keyword>
<comment type="catalytic activity">
    <reaction evidence="7">
        <text>L-fucose = L-fuculose</text>
        <dbReference type="Rhea" id="RHEA:17233"/>
        <dbReference type="ChEBI" id="CHEBI:2181"/>
        <dbReference type="ChEBI" id="CHEBI:17617"/>
        <dbReference type="EC" id="5.3.1.25"/>
    </reaction>
</comment>
<comment type="subcellular location">
    <subcellularLocation>
        <location evidence="7">Cytoplasm</location>
    </subcellularLocation>
</comment>
<dbReference type="PANTHER" id="PTHR37840:SF1">
    <property type="entry name" value="L-FUCOSE ISOMERASE"/>
    <property type="match status" value="1"/>
</dbReference>
<dbReference type="Pfam" id="PF02952">
    <property type="entry name" value="Fucose_iso_C"/>
    <property type="match status" value="1"/>
</dbReference>
<feature type="domain" description="L-fucose isomerase C-terminal" evidence="8">
    <location>
        <begin position="395"/>
        <end position="558"/>
    </location>
</feature>
<keyword evidence="4 7" id="KW-0413">Isomerase</keyword>
<evidence type="ECO:0000256" key="1">
    <source>
        <dbReference type="ARBA" id="ARBA00022490"/>
    </source>
</evidence>
<protein>
    <recommendedName>
        <fullName evidence="7">L-fucose isomerase</fullName>
        <shortName evidence="7">FucIase</shortName>
        <ecNumber evidence="7">5.3.1.25</ecNumber>
    </recommendedName>
    <alternativeName>
        <fullName evidence="7">6-deoxy-L-galactose isomerase</fullName>
    </alternativeName>
</protein>
<comment type="cofactor">
    <cofactor evidence="7">
        <name>Mn(2+)</name>
        <dbReference type="ChEBI" id="CHEBI:29035"/>
    </cofactor>
</comment>
<dbReference type="Gene3D" id="3.40.50.1070">
    <property type="match status" value="1"/>
</dbReference>
<dbReference type="EC" id="5.3.1.25" evidence="7"/>
<comment type="function">
    <text evidence="7">Converts the aldose L-fucose into the corresponding ketose L-fuculose.</text>
</comment>
<dbReference type="GO" id="GO:0005737">
    <property type="term" value="C:cytoplasm"/>
    <property type="evidence" value="ECO:0007669"/>
    <property type="project" value="UniProtKB-SubCell"/>
</dbReference>
<dbReference type="InterPro" id="IPR012889">
    <property type="entry name" value="Fucose_isomerase_N2"/>
</dbReference>
<feature type="domain" description="L-fucose isomerase N-terminal-1" evidence="9">
    <location>
        <begin position="12"/>
        <end position="179"/>
    </location>
</feature>
<proteinExistence type="inferred from homology"/>
<dbReference type="InterPro" id="IPR004216">
    <property type="entry name" value="Fuc/Ara_isomerase_C"/>
</dbReference>
<name>A0A6B8RPI9_9BACL</name>
<dbReference type="UniPathway" id="UPA00563">
    <property type="reaction ID" value="UER00624"/>
</dbReference>
<dbReference type="Proteomes" id="UP000426246">
    <property type="component" value="Chromosome"/>
</dbReference>
<dbReference type="InterPro" id="IPR015888">
    <property type="entry name" value="Fuc_isomerase_C"/>
</dbReference>
<evidence type="ECO:0000259" key="9">
    <source>
        <dbReference type="Pfam" id="PF07881"/>
    </source>
</evidence>
<evidence type="ECO:0000313" key="12">
    <source>
        <dbReference type="Proteomes" id="UP000426246"/>
    </source>
</evidence>
<dbReference type="HAMAP" id="MF_01254">
    <property type="entry name" value="Fucose_iso"/>
    <property type="match status" value="1"/>
</dbReference>
<dbReference type="EMBL" id="CP034235">
    <property type="protein sequence ID" value="QGQ98260.1"/>
    <property type="molecule type" value="Genomic_DNA"/>
</dbReference>
<reference evidence="12" key="1">
    <citation type="submission" date="2018-11" db="EMBL/GenBank/DDBJ databases">
        <title>Complete genome sequence of Paenibacillus sp. ML311-T8.</title>
        <authorList>
            <person name="Nam Y.-D."/>
            <person name="Kang J."/>
            <person name="Chung W.-H."/>
            <person name="Park Y.S."/>
        </authorList>
    </citation>
    <scope>NUCLEOTIDE SEQUENCE [LARGE SCALE GENOMIC DNA]</scope>
    <source>
        <strain evidence="12">ML311-T8</strain>
    </source>
</reference>
<evidence type="ECO:0000256" key="5">
    <source>
        <dbReference type="ARBA" id="ARBA00023253"/>
    </source>
</evidence>
<dbReference type="PANTHER" id="PTHR37840">
    <property type="entry name" value="L-FUCOSE ISOMERASE"/>
    <property type="match status" value="1"/>
</dbReference>
<dbReference type="AlphaFoldDB" id="A0A6B8RPI9"/>
<dbReference type="SUPFAM" id="SSF53743">
    <property type="entry name" value="FucI/AraA N-terminal and middle domains"/>
    <property type="match status" value="1"/>
</dbReference>
<accession>A0A6B8RPI9</accession>
<evidence type="ECO:0000256" key="3">
    <source>
        <dbReference type="ARBA" id="ARBA00023211"/>
    </source>
</evidence>
<dbReference type="InterPro" id="IPR038393">
    <property type="entry name" value="Fuc_iso_dom3_sf"/>
</dbReference>
<dbReference type="OrthoDB" id="9760430at2"/>
<dbReference type="NCBIfam" id="NF008220">
    <property type="entry name" value="PRK10991.1"/>
    <property type="match status" value="1"/>
</dbReference>
<dbReference type="InterPro" id="IPR009015">
    <property type="entry name" value="Fucose_isomerase_N/cen_sf"/>
</dbReference>
<dbReference type="GO" id="GO:0008736">
    <property type="term" value="F:L-fucose isomerase activity"/>
    <property type="evidence" value="ECO:0007669"/>
    <property type="project" value="UniProtKB-UniRule"/>
</dbReference>
<keyword evidence="12" id="KW-1185">Reference proteome</keyword>
<gene>
    <name evidence="7" type="primary">fucI</name>
    <name evidence="11" type="ORF">EHS13_26945</name>
</gene>
<feature type="active site" description="Proton acceptor" evidence="7">
    <location>
        <position position="366"/>
    </location>
</feature>
<dbReference type="SUPFAM" id="SSF50443">
    <property type="entry name" value="FucI/AraA C-terminal domain-like"/>
    <property type="match status" value="1"/>
</dbReference>
<dbReference type="InterPro" id="IPR038391">
    <property type="entry name" value="Fucose_iso_dom1_sf"/>
</dbReference>
<evidence type="ECO:0000313" key="11">
    <source>
        <dbReference type="EMBL" id="QGQ98260.1"/>
    </source>
</evidence>
<evidence type="ECO:0000256" key="4">
    <source>
        <dbReference type="ARBA" id="ARBA00023235"/>
    </source>
</evidence>
<feature type="domain" description="L-fucose isomerase N-terminal-2" evidence="10">
    <location>
        <begin position="180"/>
        <end position="359"/>
    </location>
</feature>
<dbReference type="Gene3D" id="3.40.275.10">
    <property type="entry name" value="L-fucose Isomerase, Chain A, domain 2"/>
    <property type="match status" value="1"/>
</dbReference>
<dbReference type="Pfam" id="PF07881">
    <property type="entry name" value="Fucose_iso_N1"/>
    <property type="match status" value="1"/>
</dbReference>
<dbReference type="GO" id="GO:0030145">
    <property type="term" value="F:manganese ion binding"/>
    <property type="evidence" value="ECO:0007669"/>
    <property type="project" value="UniProtKB-UniRule"/>
</dbReference>
<evidence type="ECO:0000259" key="10">
    <source>
        <dbReference type="Pfam" id="PF07882"/>
    </source>
</evidence>
<dbReference type="InterPro" id="IPR038392">
    <property type="entry name" value="Fucose_isomerase_dom2_sf"/>
</dbReference>
<dbReference type="GO" id="GO:0008790">
    <property type="term" value="F:arabinose isomerase activity"/>
    <property type="evidence" value="ECO:0007669"/>
    <property type="project" value="TreeGrafter"/>
</dbReference>
<keyword evidence="5 7" id="KW-0294">Fucose metabolism</keyword>
<keyword evidence="6 7" id="KW-0119">Carbohydrate metabolism</keyword>
<dbReference type="InterPro" id="IPR005763">
    <property type="entry name" value="Fucose_isomerase"/>
</dbReference>
<dbReference type="InterPro" id="IPR012888">
    <property type="entry name" value="Fucose_iso_N1"/>
</dbReference>
<dbReference type="GO" id="GO:0042355">
    <property type="term" value="P:L-fucose catabolic process"/>
    <property type="evidence" value="ECO:0007669"/>
    <property type="project" value="UniProtKB-UniRule"/>
</dbReference>
<feature type="binding site" evidence="7">
    <location>
        <position position="532"/>
    </location>
    <ligand>
        <name>Mn(2+)</name>
        <dbReference type="ChEBI" id="CHEBI:29035"/>
    </ligand>
</feature>
<evidence type="ECO:0000256" key="2">
    <source>
        <dbReference type="ARBA" id="ARBA00022723"/>
    </source>
</evidence>
<dbReference type="Gene3D" id="3.20.14.10">
    <property type="entry name" value="L-fucose/L-arabinose isomerase, C-terminal"/>
    <property type="match status" value="1"/>
</dbReference>
<feature type="binding site" evidence="7">
    <location>
        <position position="342"/>
    </location>
    <ligand>
        <name>Mn(2+)</name>
        <dbReference type="ChEBI" id="CHEBI:29035"/>
    </ligand>
</feature>
<evidence type="ECO:0000256" key="6">
    <source>
        <dbReference type="ARBA" id="ARBA00023277"/>
    </source>
</evidence>
<keyword evidence="3 7" id="KW-0464">Manganese</keyword>